<comment type="caution">
    <text evidence="5">The sequence shown here is derived from an EMBL/GenBank/DDBJ whole genome shotgun (WGS) entry which is preliminary data.</text>
</comment>
<keyword evidence="6" id="KW-1185">Reference proteome</keyword>
<gene>
    <name evidence="5" type="ORF">O181_047522</name>
</gene>
<evidence type="ECO:0000256" key="1">
    <source>
        <dbReference type="ARBA" id="ARBA00009342"/>
    </source>
</evidence>
<keyword evidence="3" id="KW-0012">Acyltransferase</keyword>
<dbReference type="GO" id="GO:0008080">
    <property type="term" value="F:N-acetyltransferase activity"/>
    <property type="evidence" value="ECO:0007669"/>
    <property type="project" value="InterPro"/>
</dbReference>
<dbReference type="Gene3D" id="3.40.630.30">
    <property type="match status" value="1"/>
</dbReference>
<evidence type="ECO:0000313" key="6">
    <source>
        <dbReference type="Proteomes" id="UP000765509"/>
    </source>
</evidence>
<dbReference type="PANTHER" id="PTHR13256:SF16">
    <property type="entry name" value="ALPHA_BETA-TUBULIN-N-ACETYLTRANSFERASE 9"/>
    <property type="match status" value="1"/>
</dbReference>
<name>A0A9Q3HKQ6_9BASI</name>
<dbReference type="Proteomes" id="UP000765509">
    <property type="component" value="Unassembled WGS sequence"/>
</dbReference>
<feature type="domain" description="N-acetyltransferase" evidence="4">
    <location>
        <begin position="52"/>
        <end position="235"/>
    </location>
</feature>
<comment type="similarity">
    <text evidence="1">Belongs to the acetyltransferase family. GNAT subfamily.</text>
</comment>
<dbReference type="Pfam" id="PF13302">
    <property type="entry name" value="Acetyltransf_3"/>
    <property type="match status" value="1"/>
</dbReference>
<keyword evidence="2" id="KW-0808">Transferase</keyword>
<dbReference type="InterPro" id="IPR016181">
    <property type="entry name" value="Acyl_CoA_acyltransferase"/>
</dbReference>
<dbReference type="SUPFAM" id="SSF55729">
    <property type="entry name" value="Acyl-CoA N-acyltransferases (Nat)"/>
    <property type="match status" value="1"/>
</dbReference>
<accession>A0A9Q3HKQ6</accession>
<proteinExistence type="inferred from homology"/>
<evidence type="ECO:0000256" key="2">
    <source>
        <dbReference type="ARBA" id="ARBA00022679"/>
    </source>
</evidence>
<protein>
    <recommendedName>
        <fullName evidence="4">N-acetyltransferase domain-containing protein</fullName>
    </recommendedName>
</protein>
<dbReference type="OrthoDB" id="5043642at2759"/>
<dbReference type="PANTHER" id="PTHR13256">
    <property type="entry name" value="N-ACETYLTRANSFERASE 9"/>
    <property type="match status" value="1"/>
</dbReference>
<evidence type="ECO:0000256" key="3">
    <source>
        <dbReference type="ARBA" id="ARBA00023315"/>
    </source>
</evidence>
<organism evidence="5 6">
    <name type="scientific">Austropuccinia psidii MF-1</name>
    <dbReference type="NCBI Taxonomy" id="1389203"/>
    <lineage>
        <taxon>Eukaryota</taxon>
        <taxon>Fungi</taxon>
        <taxon>Dikarya</taxon>
        <taxon>Basidiomycota</taxon>
        <taxon>Pucciniomycotina</taxon>
        <taxon>Pucciniomycetes</taxon>
        <taxon>Pucciniales</taxon>
        <taxon>Sphaerophragmiaceae</taxon>
        <taxon>Austropuccinia</taxon>
    </lineage>
</organism>
<dbReference type="InterPro" id="IPR039135">
    <property type="entry name" value="NAT9-like"/>
</dbReference>
<dbReference type="EMBL" id="AVOT02019923">
    <property type="protein sequence ID" value="MBW0507807.1"/>
    <property type="molecule type" value="Genomic_DNA"/>
</dbReference>
<evidence type="ECO:0000313" key="5">
    <source>
        <dbReference type="EMBL" id="MBW0507807.1"/>
    </source>
</evidence>
<dbReference type="InterPro" id="IPR000182">
    <property type="entry name" value="GNAT_dom"/>
</dbReference>
<dbReference type="AlphaFoldDB" id="A0A9Q3HKQ6"/>
<reference evidence="5" key="1">
    <citation type="submission" date="2021-03" db="EMBL/GenBank/DDBJ databases">
        <title>Draft genome sequence of rust myrtle Austropuccinia psidii MF-1, a brazilian biotype.</title>
        <authorList>
            <person name="Quecine M.C."/>
            <person name="Pachon D.M.R."/>
            <person name="Bonatelli M.L."/>
            <person name="Correr F.H."/>
            <person name="Franceschini L.M."/>
            <person name="Leite T.F."/>
            <person name="Margarido G.R.A."/>
            <person name="Almeida C.A."/>
            <person name="Ferrarezi J.A."/>
            <person name="Labate C.A."/>
        </authorList>
    </citation>
    <scope>NUCLEOTIDE SEQUENCE</scope>
    <source>
        <strain evidence="5">MF-1</strain>
    </source>
</reference>
<evidence type="ECO:0000259" key="4">
    <source>
        <dbReference type="Pfam" id="PF13302"/>
    </source>
</evidence>
<sequence length="298" mass="34255">MSSRPEGTVEAGFDDSTYSTQFITQIHHELTFGSIIEALMYVNRNHAIIGPRTVLVPYRNEHVARYHEWMCDQELRESTASEPLSLEEEYEMCQRWAMDEDKLTFIILERHTSLPIGDTDLATFQRSHQSLDQMIGDVNLFLSPDDSLNSTGESSENGAQKAELEIMIASKKHRRLGLATEVLKLFISYIHILISAQPLPFIKPTFSMPVINFFFVKISIHNTVSQKLFMNLGFEKFSTNWVFEEHELRLNPNQATCIIDRQLGPALSQNFSLQDTADVPSPFTARWARFLIHTWQNI</sequence>